<feature type="region of interest" description="Disordered" evidence="1">
    <location>
        <begin position="385"/>
        <end position="414"/>
    </location>
</feature>
<keyword evidence="4" id="KW-1185">Reference proteome</keyword>
<feature type="transmembrane region" description="Helical" evidence="2">
    <location>
        <begin position="289"/>
        <end position="306"/>
    </location>
</feature>
<dbReference type="Proteomes" id="UP000672602">
    <property type="component" value="Unassembled WGS sequence"/>
</dbReference>
<dbReference type="InterPro" id="IPR014550">
    <property type="entry name" value="UCP028704_OpgC"/>
</dbReference>
<feature type="transmembrane region" description="Helical" evidence="2">
    <location>
        <begin position="155"/>
        <end position="174"/>
    </location>
</feature>
<dbReference type="Pfam" id="PF10129">
    <property type="entry name" value="OpgC_C"/>
    <property type="match status" value="1"/>
</dbReference>
<dbReference type="PANTHER" id="PTHR38592:SF3">
    <property type="entry name" value="BLL4819 PROTEIN"/>
    <property type="match status" value="1"/>
</dbReference>
<dbReference type="EMBL" id="JAGMWN010000002">
    <property type="protein sequence ID" value="MBP5856383.1"/>
    <property type="molecule type" value="Genomic_DNA"/>
</dbReference>
<keyword evidence="2" id="KW-0472">Membrane</keyword>
<feature type="transmembrane region" description="Helical" evidence="2">
    <location>
        <begin position="327"/>
        <end position="346"/>
    </location>
</feature>
<feature type="transmembrane region" description="Helical" evidence="2">
    <location>
        <begin position="181"/>
        <end position="199"/>
    </location>
</feature>
<feature type="transmembrane region" description="Helical" evidence="2">
    <location>
        <begin position="352"/>
        <end position="375"/>
    </location>
</feature>
<comment type="caution">
    <text evidence="3">The sequence shown here is derived from an EMBL/GenBank/DDBJ whole genome shotgun (WGS) entry which is preliminary data.</text>
</comment>
<proteinExistence type="predicted"/>
<dbReference type="AlphaFoldDB" id="A0A8J7SKS0"/>
<protein>
    <submittedName>
        <fullName evidence="3">OpgC domain-containing protein</fullName>
    </submittedName>
</protein>
<reference evidence="3" key="1">
    <citation type="submission" date="2021-04" db="EMBL/GenBank/DDBJ databases">
        <authorList>
            <person name="Zhang D.-C."/>
        </authorList>
    </citation>
    <scope>NUCLEOTIDE SEQUENCE</scope>
    <source>
        <strain evidence="3">CGMCC 1.15697</strain>
    </source>
</reference>
<feature type="transmembrane region" description="Helical" evidence="2">
    <location>
        <begin position="97"/>
        <end position="121"/>
    </location>
</feature>
<evidence type="ECO:0000313" key="3">
    <source>
        <dbReference type="EMBL" id="MBP5856383.1"/>
    </source>
</evidence>
<gene>
    <name evidence="3" type="ORF">KAJ83_05150</name>
</gene>
<feature type="transmembrane region" description="Helical" evidence="2">
    <location>
        <begin position="63"/>
        <end position="85"/>
    </location>
</feature>
<keyword evidence="2" id="KW-1133">Transmembrane helix</keyword>
<sequence length="414" mass="45909">MAPPPTSVPTPAPNPVPAKTPRDPRLDFFRGIAMLIIFIAHVPGNLWTLFIPARFGWSDATEMFVFCSGFAAAIAFGGTFVKAGFGYGCTRILFRVWQVYAAHIGMFFYIAAITVAGAHLLPEGEYIDGLNLGWFLEHPAEGMMGLFTLTYVPNYFDILPMYIGALVMVPAIMALSLVHKLLPIAASFTLYALNAGFGWDLPAEAWREDVTREWFFNPLAWQLLFFTGFSFARGWLPPPPRSAALTWICALFVVLCIPAAHWGTAQHFEALRELRVVIWPIRDKTDFGILRYLHFLALAYLALRVVEGREAALLSRYAMPIITVGRNSLPIFLLSMGLARIAGMALDQMGRNGITFLLVNLGGMAVLVGFAYWCTMLKRQPWRERTKVSPSDMRSNAAGRGDPTATHVRPAGAE</sequence>
<evidence type="ECO:0000313" key="4">
    <source>
        <dbReference type="Proteomes" id="UP000672602"/>
    </source>
</evidence>
<name>A0A8J7SKS0_9PROT</name>
<dbReference type="RefSeq" id="WP_210680962.1">
    <property type="nucleotide sequence ID" value="NZ_JAGMWN010000002.1"/>
</dbReference>
<feature type="transmembrane region" description="Helical" evidence="2">
    <location>
        <begin position="219"/>
        <end position="236"/>
    </location>
</feature>
<evidence type="ECO:0000256" key="1">
    <source>
        <dbReference type="SAM" id="MobiDB-lite"/>
    </source>
</evidence>
<accession>A0A8J7SKS0</accession>
<feature type="transmembrane region" description="Helical" evidence="2">
    <location>
        <begin position="28"/>
        <end position="51"/>
    </location>
</feature>
<dbReference type="PIRSF" id="PIRSF028704">
    <property type="entry name" value="UPC028704"/>
    <property type="match status" value="1"/>
</dbReference>
<keyword evidence="2" id="KW-0812">Transmembrane</keyword>
<organism evidence="3 4">
    <name type="scientific">Marivibrio halodurans</name>
    <dbReference type="NCBI Taxonomy" id="2039722"/>
    <lineage>
        <taxon>Bacteria</taxon>
        <taxon>Pseudomonadati</taxon>
        <taxon>Pseudomonadota</taxon>
        <taxon>Alphaproteobacteria</taxon>
        <taxon>Rhodospirillales</taxon>
        <taxon>Rhodospirillaceae</taxon>
        <taxon>Marivibrio</taxon>
    </lineage>
</organism>
<dbReference type="PANTHER" id="PTHR38592">
    <property type="entry name" value="BLL4819 PROTEIN"/>
    <property type="match status" value="1"/>
</dbReference>
<evidence type="ECO:0000256" key="2">
    <source>
        <dbReference type="SAM" id="Phobius"/>
    </source>
</evidence>
<feature type="transmembrane region" description="Helical" evidence="2">
    <location>
        <begin position="243"/>
        <end position="262"/>
    </location>
</feature>